<dbReference type="PANTHER" id="PTHR46825">
    <property type="entry name" value="D-ALANYL-D-ALANINE-CARBOXYPEPTIDASE/ENDOPEPTIDASE AMPH"/>
    <property type="match status" value="1"/>
</dbReference>
<reference evidence="2" key="1">
    <citation type="journal article" date="2014" name="Int. J. Syst. Evol. Microbiol.">
        <title>Complete genome sequence of Corynebacterium casei LMG S-19264T (=DSM 44701T), isolated from a smear-ripened cheese.</title>
        <authorList>
            <consortium name="US DOE Joint Genome Institute (JGI-PGF)"/>
            <person name="Walter F."/>
            <person name="Albersmeier A."/>
            <person name="Kalinowski J."/>
            <person name="Ruckert C."/>
        </authorList>
    </citation>
    <scope>NUCLEOTIDE SEQUENCE</scope>
    <source>
        <strain evidence="2">CGMCC 1.14984</strain>
    </source>
</reference>
<dbReference type="InterPro" id="IPR012338">
    <property type="entry name" value="Beta-lactam/transpept-like"/>
</dbReference>
<dbReference type="EMBL" id="BMGZ01000002">
    <property type="protein sequence ID" value="GGH99074.1"/>
    <property type="molecule type" value="Genomic_DNA"/>
</dbReference>
<evidence type="ECO:0000259" key="1">
    <source>
        <dbReference type="Pfam" id="PF00144"/>
    </source>
</evidence>
<dbReference type="Proteomes" id="UP000621856">
    <property type="component" value="Unassembled WGS sequence"/>
</dbReference>
<dbReference type="Gene3D" id="3.40.710.10">
    <property type="entry name" value="DD-peptidase/beta-lactamase superfamily"/>
    <property type="match status" value="1"/>
</dbReference>
<reference evidence="2" key="2">
    <citation type="submission" date="2020-09" db="EMBL/GenBank/DDBJ databases">
        <authorList>
            <person name="Sun Q."/>
            <person name="Zhou Y."/>
        </authorList>
    </citation>
    <scope>NUCLEOTIDE SEQUENCE</scope>
    <source>
        <strain evidence="2">CGMCC 1.14984</strain>
    </source>
</reference>
<dbReference type="PANTHER" id="PTHR46825:SF9">
    <property type="entry name" value="BETA-LACTAMASE-RELATED DOMAIN-CONTAINING PROTEIN"/>
    <property type="match status" value="1"/>
</dbReference>
<evidence type="ECO:0000313" key="2">
    <source>
        <dbReference type="EMBL" id="GGH99074.1"/>
    </source>
</evidence>
<accession>A0A8J3A2X8</accession>
<organism evidence="2 3">
    <name type="scientific">Aquisalinus luteolus</name>
    <dbReference type="NCBI Taxonomy" id="1566827"/>
    <lineage>
        <taxon>Bacteria</taxon>
        <taxon>Pseudomonadati</taxon>
        <taxon>Pseudomonadota</taxon>
        <taxon>Alphaproteobacteria</taxon>
        <taxon>Parvularculales</taxon>
        <taxon>Parvularculaceae</taxon>
        <taxon>Aquisalinus</taxon>
    </lineage>
</organism>
<feature type="domain" description="Beta-lactamase-related" evidence="1">
    <location>
        <begin position="56"/>
        <end position="368"/>
    </location>
</feature>
<comment type="caution">
    <text evidence="2">The sequence shown here is derived from an EMBL/GenBank/DDBJ whole genome shotgun (WGS) entry which is preliminary data.</text>
</comment>
<dbReference type="AlphaFoldDB" id="A0A8J3A2X8"/>
<dbReference type="InterPro" id="IPR001466">
    <property type="entry name" value="Beta-lactam-related"/>
</dbReference>
<keyword evidence="2" id="KW-0378">Hydrolase</keyword>
<protein>
    <submittedName>
        <fullName evidence="2">Serine hydrolase</fullName>
    </submittedName>
</protein>
<gene>
    <name evidence="2" type="ORF">GCM10011355_24170</name>
</gene>
<name>A0A8J3A2X8_9PROT</name>
<sequence length="397" mass="44065">MPVHAPHLFLKGRNEGIKMKSYFCSTIAASLCAILPGTVSAQEDAPGQIETKLEDFRNFLQEYRRDNRVLSFSVALVKDGEIVLAEGIGWQDHDAEEPTTADTSYLVASITKTFTAATLLQMDADGHIDLDDDFTELSDWDGRCEWLAGSGIIFGGGTLEDGTVIEAPRCDTPITLRQVLSHRVNGEPGTRFFYNPVVFGRLANYVEEQTGRSWVDWVDQYVIDKGNLNDIAAGWRDEDKGHVLTHLAPPFMHVPLEEDSDGLQPSPLPNPEMNASSGIIASARVLAEYSIALDENRIMTEELKERMWTPPTDLDGTPAPHAYGWFVQDWEGHRLVWHTGWWPDAYAGLLLKAPDDGWTLVALGNTDGIRTDINTLADARVQDHPLAAEFLKTFVAD</sequence>
<evidence type="ECO:0000313" key="3">
    <source>
        <dbReference type="Proteomes" id="UP000621856"/>
    </source>
</evidence>
<dbReference type="GO" id="GO:0016787">
    <property type="term" value="F:hydrolase activity"/>
    <property type="evidence" value="ECO:0007669"/>
    <property type="project" value="UniProtKB-KW"/>
</dbReference>
<dbReference type="InterPro" id="IPR050491">
    <property type="entry name" value="AmpC-like"/>
</dbReference>
<dbReference type="SUPFAM" id="SSF56601">
    <property type="entry name" value="beta-lactamase/transpeptidase-like"/>
    <property type="match status" value="1"/>
</dbReference>
<proteinExistence type="predicted"/>
<dbReference type="Pfam" id="PF00144">
    <property type="entry name" value="Beta-lactamase"/>
    <property type="match status" value="1"/>
</dbReference>